<evidence type="ECO:0000256" key="6">
    <source>
        <dbReference type="ARBA" id="ARBA00023157"/>
    </source>
</evidence>
<dbReference type="GO" id="GO:0005576">
    <property type="term" value="C:extracellular region"/>
    <property type="evidence" value="ECO:0007669"/>
    <property type="project" value="UniProtKB-SubCell"/>
</dbReference>
<dbReference type="Gene3D" id="2.40.10.10">
    <property type="entry name" value="Trypsin-like serine proteases"/>
    <property type="match status" value="1"/>
</dbReference>
<dbReference type="CDD" id="cd00190">
    <property type="entry name" value="Tryp_SPc"/>
    <property type="match status" value="1"/>
</dbReference>
<comment type="catalytic activity">
    <reaction evidence="7">
        <text>Preferential cleavage: Arg-|-Xaa, Lys-|-Xaa.</text>
        <dbReference type="EC" id="3.4.21.4"/>
    </reaction>
</comment>
<organism evidence="12">
    <name type="scientific">Drosophila persimilis</name>
    <name type="common">Fruit fly</name>
    <dbReference type="NCBI Taxonomy" id="7234"/>
    <lineage>
        <taxon>Eukaryota</taxon>
        <taxon>Metazoa</taxon>
        <taxon>Ecdysozoa</taxon>
        <taxon>Arthropoda</taxon>
        <taxon>Hexapoda</taxon>
        <taxon>Insecta</taxon>
        <taxon>Pterygota</taxon>
        <taxon>Neoptera</taxon>
        <taxon>Endopterygota</taxon>
        <taxon>Diptera</taxon>
        <taxon>Brachycera</taxon>
        <taxon>Muscomorpha</taxon>
        <taxon>Ephydroidea</taxon>
        <taxon>Drosophilidae</taxon>
        <taxon>Drosophila</taxon>
        <taxon>Sophophora</taxon>
    </lineage>
</organism>
<keyword evidence="6" id="KW-1015">Disulfide bond</keyword>
<dbReference type="EC" id="3.4.21.4" evidence="8"/>
<dbReference type="AlphaFoldDB" id="B4GGG7"/>
<dbReference type="OrthoDB" id="10059102at2759"/>
<feature type="domain" description="Peptidase S1" evidence="10">
    <location>
        <begin position="36"/>
        <end position="200"/>
    </location>
</feature>
<evidence type="ECO:0000256" key="8">
    <source>
        <dbReference type="ARBA" id="ARBA00038868"/>
    </source>
</evidence>
<evidence type="ECO:0000313" key="11">
    <source>
        <dbReference type="EMBL" id="EDW35587.1"/>
    </source>
</evidence>
<dbReference type="PANTHER" id="PTHR24276:SF91">
    <property type="entry name" value="AT26814P-RELATED"/>
    <property type="match status" value="1"/>
</dbReference>
<dbReference type="SUPFAM" id="SSF50494">
    <property type="entry name" value="Trypsin-like serine proteases"/>
    <property type="match status" value="1"/>
</dbReference>
<keyword evidence="12" id="KW-1185">Reference proteome</keyword>
<keyword evidence="5" id="KW-0720">Serine protease</keyword>
<dbReference type="Proteomes" id="UP000008744">
    <property type="component" value="Unassembled WGS sequence"/>
</dbReference>
<gene>
    <name evidence="11" type="primary">Dper\GL17343</name>
    <name evidence="11" type="ORF">Dper_GL17343</name>
</gene>
<evidence type="ECO:0000256" key="3">
    <source>
        <dbReference type="ARBA" id="ARBA00022729"/>
    </source>
</evidence>
<sequence length="200" mass="21905">MCIRELQMMGPLLLLLLAATGSSASASALAQPEARIINGTTVDIGRHPYLVSLRYRRTETSSYMHECGAVIYSEQAVVTTAQCLWNLPEGTKVLAVAAANTRNGSDGLVVPVSNWTLHPSFDYISVDYDIAVLILDSPLNLTRFGVRSIGIRPQRPAVGRLATIAGWGYREEGGPSSYRLEQAQVPIVSSEQCNQIYRHW</sequence>
<dbReference type="EMBL" id="CH479183">
    <property type="protein sequence ID" value="EDW35587.1"/>
    <property type="molecule type" value="Genomic_DNA"/>
</dbReference>
<keyword evidence="3 9" id="KW-0732">Signal</keyword>
<reference evidence="11 12" key="1">
    <citation type="journal article" date="2007" name="Nature">
        <title>Evolution of genes and genomes on the Drosophila phylogeny.</title>
        <authorList>
            <consortium name="Drosophila 12 Genomes Consortium"/>
            <person name="Clark A.G."/>
            <person name="Eisen M.B."/>
            <person name="Smith D.R."/>
            <person name="Bergman C.M."/>
            <person name="Oliver B."/>
            <person name="Markow T.A."/>
            <person name="Kaufman T.C."/>
            <person name="Kellis M."/>
            <person name="Gelbart W."/>
            <person name="Iyer V.N."/>
            <person name="Pollard D.A."/>
            <person name="Sackton T.B."/>
            <person name="Larracuente A.M."/>
            <person name="Singh N.D."/>
            <person name="Abad J.P."/>
            <person name="Abt D.N."/>
            <person name="Adryan B."/>
            <person name="Aguade M."/>
            <person name="Akashi H."/>
            <person name="Anderson W.W."/>
            <person name="Aquadro C.F."/>
            <person name="Ardell D.H."/>
            <person name="Arguello R."/>
            <person name="Artieri C.G."/>
            <person name="Barbash D.A."/>
            <person name="Barker D."/>
            <person name="Barsanti P."/>
            <person name="Batterham P."/>
            <person name="Batzoglou S."/>
            <person name="Begun D."/>
            <person name="Bhutkar A."/>
            <person name="Blanco E."/>
            <person name="Bosak S.A."/>
            <person name="Bradley R.K."/>
            <person name="Brand A.D."/>
            <person name="Brent M.R."/>
            <person name="Brooks A.N."/>
            <person name="Brown R.H."/>
            <person name="Butlin R.K."/>
            <person name="Caggese C."/>
            <person name="Calvi B.R."/>
            <person name="Bernardo de Carvalho A."/>
            <person name="Caspi A."/>
            <person name="Castrezana S."/>
            <person name="Celniker S.E."/>
            <person name="Chang J.L."/>
            <person name="Chapple C."/>
            <person name="Chatterji S."/>
            <person name="Chinwalla A."/>
            <person name="Civetta A."/>
            <person name="Clifton S.W."/>
            <person name="Comeron J.M."/>
            <person name="Costello J.C."/>
            <person name="Coyne J.A."/>
            <person name="Daub J."/>
            <person name="David R.G."/>
            <person name="Delcher A.L."/>
            <person name="Delehaunty K."/>
            <person name="Do C.B."/>
            <person name="Ebling H."/>
            <person name="Edwards K."/>
            <person name="Eickbush T."/>
            <person name="Evans J.D."/>
            <person name="Filipski A."/>
            <person name="Findeiss S."/>
            <person name="Freyhult E."/>
            <person name="Fulton L."/>
            <person name="Fulton R."/>
            <person name="Garcia A.C."/>
            <person name="Gardiner A."/>
            <person name="Garfield D.A."/>
            <person name="Garvin B.E."/>
            <person name="Gibson G."/>
            <person name="Gilbert D."/>
            <person name="Gnerre S."/>
            <person name="Godfrey J."/>
            <person name="Good R."/>
            <person name="Gotea V."/>
            <person name="Gravely B."/>
            <person name="Greenberg A.J."/>
            <person name="Griffiths-Jones S."/>
            <person name="Gross S."/>
            <person name="Guigo R."/>
            <person name="Gustafson E.A."/>
            <person name="Haerty W."/>
            <person name="Hahn M.W."/>
            <person name="Halligan D.L."/>
            <person name="Halpern A.L."/>
            <person name="Halter G.M."/>
            <person name="Han M.V."/>
            <person name="Heger A."/>
            <person name="Hillier L."/>
            <person name="Hinrichs A.S."/>
            <person name="Holmes I."/>
            <person name="Hoskins R.A."/>
            <person name="Hubisz M.J."/>
            <person name="Hultmark D."/>
            <person name="Huntley M.A."/>
            <person name="Jaffe D.B."/>
            <person name="Jagadeeshan S."/>
            <person name="Jeck W.R."/>
            <person name="Johnson J."/>
            <person name="Jones C.D."/>
            <person name="Jordan W.C."/>
            <person name="Karpen G.H."/>
            <person name="Kataoka E."/>
            <person name="Keightley P.D."/>
            <person name="Kheradpour P."/>
            <person name="Kirkness E.F."/>
            <person name="Koerich L.B."/>
            <person name="Kristiansen K."/>
            <person name="Kudrna D."/>
            <person name="Kulathinal R.J."/>
            <person name="Kumar S."/>
            <person name="Kwok R."/>
            <person name="Lander E."/>
            <person name="Langley C.H."/>
            <person name="Lapoint R."/>
            <person name="Lazzaro B.P."/>
            <person name="Lee S.J."/>
            <person name="Levesque L."/>
            <person name="Li R."/>
            <person name="Lin C.F."/>
            <person name="Lin M.F."/>
            <person name="Lindblad-Toh K."/>
            <person name="Llopart A."/>
            <person name="Long M."/>
            <person name="Low L."/>
            <person name="Lozovsky E."/>
            <person name="Lu J."/>
            <person name="Luo M."/>
            <person name="Machado C.A."/>
            <person name="Makalowski W."/>
            <person name="Marzo M."/>
            <person name="Matsuda M."/>
            <person name="Matzkin L."/>
            <person name="McAllister B."/>
            <person name="McBride C.S."/>
            <person name="McKernan B."/>
            <person name="McKernan K."/>
            <person name="Mendez-Lago M."/>
            <person name="Minx P."/>
            <person name="Mollenhauer M.U."/>
            <person name="Montooth K."/>
            <person name="Mount S.M."/>
            <person name="Mu X."/>
            <person name="Myers E."/>
            <person name="Negre B."/>
            <person name="Newfeld S."/>
            <person name="Nielsen R."/>
            <person name="Noor M.A."/>
            <person name="O'Grady P."/>
            <person name="Pachter L."/>
            <person name="Papaceit M."/>
            <person name="Parisi M.J."/>
            <person name="Parisi M."/>
            <person name="Parts L."/>
            <person name="Pedersen J.S."/>
            <person name="Pesole G."/>
            <person name="Phillippy A.M."/>
            <person name="Ponting C.P."/>
            <person name="Pop M."/>
            <person name="Porcelli D."/>
            <person name="Powell J.R."/>
            <person name="Prohaska S."/>
            <person name="Pruitt K."/>
            <person name="Puig M."/>
            <person name="Quesneville H."/>
            <person name="Ram K.R."/>
            <person name="Rand D."/>
            <person name="Rasmussen M.D."/>
            <person name="Reed L.K."/>
            <person name="Reenan R."/>
            <person name="Reily A."/>
            <person name="Remington K.A."/>
            <person name="Rieger T.T."/>
            <person name="Ritchie M.G."/>
            <person name="Robin C."/>
            <person name="Rogers Y.H."/>
            <person name="Rohde C."/>
            <person name="Rozas J."/>
            <person name="Rubenfield M.J."/>
            <person name="Ruiz A."/>
            <person name="Russo S."/>
            <person name="Salzberg S.L."/>
            <person name="Sanchez-Gracia A."/>
            <person name="Saranga D.J."/>
            <person name="Sato H."/>
            <person name="Schaeffer S.W."/>
            <person name="Schatz M.C."/>
            <person name="Schlenke T."/>
            <person name="Schwartz R."/>
            <person name="Segarra C."/>
            <person name="Singh R.S."/>
            <person name="Sirot L."/>
            <person name="Sirota M."/>
            <person name="Sisneros N.B."/>
            <person name="Smith C.D."/>
            <person name="Smith T.F."/>
            <person name="Spieth J."/>
            <person name="Stage D.E."/>
            <person name="Stark A."/>
            <person name="Stephan W."/>
            <person name="Strausberg R.L."/>
            <person name="Strempel S."/>
            <person name="Sturgill D."/>
            <person name="Sutton G."/>
            <person name="Sutton G.G."/>
            <person name="Tao W."/>
            <person name="Teichmann S."/>
            <person name="Tobari Y.N."/>
            <person name="Tomimura Y."/>
            <person name="Tsolas J.M."/>
            <person name="Valente V.L."/>
            <person name="Venter E."/>
            <person name="Venter J.C."/>
            <person name="Vicario S."/>
            <person name="Vieira F.G."/>
            <person name="Vilella A.J."/>
            <person name="Villasante A."/>
            <person name="Walenz B."/>
            <person name="Wang J."/>
            <person name="Wasserman M."/>
            <person name="Watts T."/>
            <person name="Wilson D."/>
            <person name="Wilson R.K."/>
            <person name="Wing R.A."/>
            <person name="Wolfner M.F."/>
            <person name="Wong A."/>
            <person name="Wong G.K."/>
            <person name="Wu C.I."/>
            <person name="Wu G."/>
            <person name="Yamamoto D."/>
            <person name="Yang H.P."/>
            <person name="Yang S.P."/>
            <person name="Yorke J.A."/>
            <person name="Yoshida K."/>
            <person name="Zdobnov E."/>
            <person name="Zhang P."/>
            <person name="Zhang Y."/>
            <person name="Zimin A.V."/>
            <person name="Baldwin J."/>
            <person name="Abdouelleil A."/>
            <person name="Abdulkadir J."/>
            <person name="Abebe A."/>
            <person name="Abera B."/>
            <person name="Abreu J."/>
            <person name="Acer S.C."/>
            <person name="Aftuck L."/>
            <person name="Alexander A."/>
            <person name="An P."/>
            <person name="Anderson E."/>
            <person name="Anderson S."/>
            <person name="Arachi H."/>
            <person name="Azer M."/>
            <person name="Bachantsang P."/>
            <person name="Barry A."/>
            <person name="Bayul T."/>
            <person name="Berlin A."/>
            <person name="Bessette D."/>
            <person name="Bloom T."/>
            <person name="Blye J."/>
            <person name="Boguslavskiy L."/>
            <person name="Bonnet C."/>
            <person name="Boukhgalter B."/>
            <person name="Bourzgui I."/>
            <person name="Brown A."/>
            <person name="Cahill P."/>
            <person name="Channer S."/>
            <person name="Cheshatsang Y."/>
            <person name="Chuda L."/>
            <person name="Citroen M."/>
            <person name="Collymore A."/>
            <person name="Cooke P."/>
            <person name="Costello M."/>
            <person name="D'Aco K."/>
            <person name="Daza R."/>
            <person name="De Haan G."/>
            <person name="DeGray S."/>
            <person name="DeMaso C."/>
            <person name="Dhargay N."/>
            <person name="Dooley K."/>
            <person name="Dooley E."/>
            <person name="Doricent M."/>
            <person name="Dorje P."/>
            <person name="Dorjee K."/>
            <person name="Dupes A."/>
            <person name="Elong R."/>
            <person name="Falk J."/>
            <person name="Farina A."/>
            <person name="Faro S."/>
            <person name="Ferguson D."/>
            <person name="Fisher S."/>
            <person name="Foley C.D."/>
            <person name="Franke A."/>
            <person name="Friedrich D."/>
            <person name="Gadbois L."/>
            <person name="Gearin G."/>
            <person name="Gearin C.R."/>
            <person name="Giannoukos G."/>
            <person name="Goode T."/>
            <person name="Graham J."/>
            <person name="Grandbois E."/>
            <person name="Grewal S."/>
            <person name="Gyaltsen K."/>
            <person name="Hafez N."/>
            <person name="Hagos B."/>
            <person name="Hall J."/>
            <person name="Henson C."/>
            <person name="Hollinger A."/>
            <person name="Honan T."/>
            <person name="Huard M.D."/>
            <person name="Hughes L."/>
            <person name="Hurhula B."/>
            <person name="Husby M.E."/>
            <person name="Kamat A."/>
            <person name="Kanga B."/>
            <person name="Kashin S."/>
            <person name="Khazanovich D."/>
            <person name="Kisner P."/>
            <person name="Lance K."/>
            <person name="Lara M."/>
            <person name="Lee W."/>
            <person name="Lennon N."/>
            <person name="Letendre F."/>
            <person name="LeVine R."/>
            <person name="Lipovsky A."/>
            <person name="Liu X."/>
            <person name="Liu J."/>
            <person name="Liu S."/>
            <person name="Lokyitsang T."/>
            <person name="Lokyitsang Y."/>
            <person name="Lubonja R."/>
            <person name="Lui A."/>
            <person name="MacDonald P."/>
            <person name="Magnisalis V."/>
            <person name="Maru K."/>
            <person name="Matthews C."/>
            <person name="McCusker W."/>
            <person name="McDonough S."/>
            <person name="Mehta T."/>
            <person name="Meldrim J."/>
            <person name="Meneus L."/>
            <person name="Mihai O."/>
            <person name="Mihalev A."/>
            <person name="Mihova T."/>
            <person name="Mittelman R."/>
            <person name="Mlenga V."/>
            <person name="Montmayeur A."/>
            <person name="Mulrain L."/>
            <person name="Navidi A."/>
            <person name="Naylor J."/>
            <person name="Negash T."/>
            <person name="Nguyen T."/>
            <person name="Nguyen N."/>
            <person name="Nicol R."/>
            <person name="Norbu C."/>
            <person name="Norbu N."/>
            <person name="Novod N."/>
            <person name="O'Neill B."/>
            <person name="Osman S."/>
            <person name="Markiewicz E."/>
            <person name="Oyono O.L."/>
            <person name="Patti C."/>
            <person name="Phunkhang P."/>
            <person name="Pierre F."/>
            <person name="Priest M."/>
            <person name="Raghuraman S."/>
            <person name="Rege F."/>
            <person name="Reyes R."/>
            <person name="Rise C."/>
            <person name="Rogov P."/>
            <person name="Ross K."/>
            <person name="Ryan E."/>
            <person name="Settipalli S."/>
            <person name="Shea T."/>
            <person name="Sherpa N."/>
            <person name="Shi L."/>
            <person name="Shih D."/>
            <person name="Sparrow T."/>
            <person name="Spaulding J."/>
            <person name="Stalker J."/>
            <person name="Stange-Thomann N."/>
            <person name="Stavropoulos S."/>
            <person name="Stone C."/>
            <person name="Strader C."/>
            <person name="Tesfaye S."/>
            <person name="Thomson T."/>
            <person name="Thoulutsang Y."/>
            <person name="Thoulutsang D."/>
            <person name="Topham K."/>
            <person name="Topping I."/>
            <person name="Tsamla T."/>
            <person name="Vassiliev H."/>
            <person name="Vo A."/>
            <person name="Wangchuk T."/>
            <person name="Wangdi T."/>
            <person name="Weiand M."/>
            <person name="Wilkinson J."/>
            <person name="Wilson A."/>
            <person name="Yadav S."/>
            <person name="Young G."/>
            <person name="Yu Q."/>
            <person name="Zembek L."/>
            <person name="Zhong D."/>
            <person name="Zimmer A."/>
            <person name="Zwirko Z."/>
            <person name="Jaffe D.B."/>
            <person name="Alvarez P."/>
            <person name="Brockman W."/>
            <person name="Butler J."/>
            <person name="Chin C."/>
            <person name="Gnerre S."/>
            <person name="Grabherr M."/>
            <person name="Kleber M."/>
            <person name="Mauceli E."/>
            <person name="MacCallum I."/>
        </authorList>
    </citation>
    <scope>NUCLEOTIDE SEQUENCE [LARGE SCALE GENOMIC DNA]</scope>
    <source>
        <strain evidence="12">MSH-3 / Tucson 14011-0111.49</strain>
    </source>
</reference>
<accession>B4GGG7</accession>
<protein>
    <recommendedName>
        <fullName evidence="8">trypsin</fullName>
        <ecNumber evidence="8">3.4.21.4</ecNumber>
    </recommendedName>
</protein>
<dbReference type="GO" id="GO:0006508">
    <property type="term" value="P:proteolysis"/>
    <property type="evidence" value="ECO:0007669"/>
    <property type="project" value="UniProtKB-KW"/>
</dbReference>
<dbReference type="InterPro" id="IPR001254">
    <property type="entry name" value="Trypsin_dom"/>
</dbReference>
<feature type="signal peptide" evidence="9">
    <location>
        <begin position="1"/>
        <end position="24"/>
    </location>
</feature>
<name>B4GGG7_DROPE</name>
<evidence type="ECO:0000256" key="9">
    <source>
        <dbReference type="SAM" id="SignalP"/>
    </source>
</evidence>
<evidence type="ECO:0000313" key="12">
    <source>
        <dbReference type="Proteomes" id="UP000008744"/>
    </source>
</evidence>
<dbReference type="eggNOG" id="KOG3627">
    <property type="taxonomic scope" value="Eukaryota"/>
</dbReference>
<dbReference type="InterPro" id="IPR043504">
    <property type="entry name" value="Peptidase_S1_PA_chymotrypsin"/>
</dbReference>
<keyword evidence="2" id="KW-0645">Protease</keyword>
<proteinExistence type="predicted"/>
<evidence type="ECO:0000256" key="2">
    <source>
        <dbReference type="ARBA" id="ARBA00022670"/>
    </source>
</evidence>
<evidence type="ECO:0000259" key="10">
    <source>
        <dbReference type="PROSITE" id="PS50240"/>
    </source>
</evidence>
<dbReference type="InterPro" id="IPR050430">
    <property type="entry name" value="Peptidase_S1"/>
</dbReference>
<dbReference type="MEROPS" id="S01.117"/>
<dbReference type="Pfam" id="PF00089">
    <property type="entry name" value="Trypsin"/>
    <property type="match status" value="1"/>
</dbReference>
<evidence type="ECO:0000256" key="1">
    <source>
        <dbReference type="ARBA" id="ARBA00004239"/>
    </source>
</evidence>
<dbReference type="SMART" id="SM00020">
    <property type="entry name" value="Tryp_SPc"/>
    <property type="match status" value="1"/>
</dbReference>
<dbReference type="PANTHER" id="PTHR24276">
    <property type="entry name" value="POLYSERASE-RELATED"/>
    <property type="match status" value="1"/>
</dbReference>
<dbReference type="STRING" id="7234.B4GGG7"/>
<dbReference type="GO" id="GO:0004252">
    <property type="term" value="F:serine-type endopeptidase activity"/>
    <property type="evidence" value="ECO:0007669"/>
    <property type="project" value="UniProtKB-EC"/>
</dbReference>
<evidence type="ECO:0000256" key="4">
    <source>
        <dbReference type="ARBA" id="ARBA00022801"/>
    </source>
</evidence>
<feature type="chain" id="PRO_5002803562" description="trypsin" evidence="9">
    <location>
        <begin position="25"/>
        <end position="200"/>
    </location>
</feature>
<evidence type="ECO:0000256" key="7">
    <source>
        <dbReference type="ARBA" id="ARBA00036320"/>
    </source>
</evidence>
<dbReference type="OMA" id="NWTHHPN"/>
<dbReference type="KEGG" id="dpe:6592819"/>
<dbReference type="PhylomeDB" id="B4GGG7"/>
<keyword evidence="4" id="KW-0378">Hydrolase</keyword>
<dbReference type="PROSITE" id="PS50240">
    <property type="entry name" value="TRYPSIN_DOM"/>
    <property type="match status" value="1"/>
</dbReference>
<dbReference type="HOGENOM" id="CLU_006842_7_1_1"/>
<evidence type="ECO:0000256" key="5">
    <source>
        <dbReference type="ARBA" id="ARBA00022825"/>
    </source>
</evidence>
<comment type="subcellular location">
    <subcellularLocation>
        <location evidence="1">Secreted</location>
        <location evidence="1">Extracellular space</location>
    </subcellularLocation>
</comment>
<dbReference type="InterPro" id="IPR009003">
    <property type="entry name" value="Peptidase_S1_PA"/>
</dbReference>